<sequence length="476" mass="52026">MSTRPNAWHSATSRLIVIYGALFVLWGSVLVGVIQWETTNYLNRVIDQLLLQRMHYMAVTDPERLAATVDAAAAIDPHGIMSVGLFDHDHRPVAGNIEHLPQSLPQDGQVHPLQHGLPRPDRDAERVRARGLATTLSNGDILVIAKDTSTIDGIGAIIRRALLWGVSLTIIPGLLGGFLLRRGPEKRIRALQDATDPIRQGDLSKRLPVSRRSDELDQLAGIVNTMLGEIERLMNEVKGVCDNIAHDLRTPLTRLRARLYRTQQQLEGAPEAALVEACMVDIDAVLARFRALLRVSELEDRNRAACFDEVDVGQVLRQVHEFYAPVAEDRGQPFELDVQTLTPIRADAHLMFEALANLVGNAIKFTPAGGKVSLRASMDKRGPRVDIIDSGPGIPADEREAVTRRFYRGDNTPTTAGSGLGLSIVSAIVRLHGYALEIGEAASGARLTLYCYALEPSEKPGTCLSRTVPEVTTSAA</sequence>
<dbReference type="AlphaFoldDB" id="A0A370KEM7"/>
<evidence type="ECO:0000256" key="9">
    <source>
        <dbReference type="ARBA" id="ARBA00023012"/>
    </source>
</evidence>
<comment type="subcellular location">
    <subcellularLocation>
        <location evidence="2">Membrane</location>
    </subcellularLocation>
</comment>
<accession>A0A370KEM7</accession>
<dbReference type="PANTHER" id="PTHR45436:SF8">
    <property type="entry name" value="HISTIDINE KINASE"/>
    <property type="match status" value="1"/>
</dbReference>
<dbReference type="RefSeq" id="WP_114824285.1">
    <property type="nucleotide sequence ID" value="NZ_QQSY01000001.1"/>
</dbReference>
<evidence type="ECO:0000256" key="10">
    <source>
        <dbReference type="ARBA" id="ARBA00023136"/>
    </source>
</evidence>
<feature type="transmembrane region" description="Helical" evidence="11">
    <location>
        <begin position="12"/>
        <end position="34"/>
    </location>
</feature>
<evidence type="ECO:0000259" key="12">
    <source>
        <dbReference type="PROSITE" id="PS50109"/>
    </source>
</evidence>
<keyword evidence="6 11" id="KW-0812">Transmembrane</keyword>
<organism evidence="14 15">
    <name type="scientific">Dyella solisilvae</name>
    <dbReference type="NCBI Taxonomy" id="1920168"/>
    <lineage>
        <taxon>Bacteria</taxon>
        <taxon>Pseudomonadati</taxon>
        <taxon>Pseudomonadota</taxon>
        <taxon>Gammaproteobacteria</taxon>
        <taxon>Lysobacterales</taxon>
        <taxon>Rhodanobacteraceae</taxon>
        <taxon>Dyella</taxon>
    </lineage>
</organism>
<dbReference type="InterPro" id="IPR036890">
    <property type="entry name" value="HATPase_C_sf"/>
</dbReference>
<evidence type="ECO:0000313" key="14">
    <source>
        <dbReference type="EMBL" id="RDJ00561.1"/>
    </source>
</evidence>
<dbReference type="EC" id="2.7.13.3" evidence="3"/>
<evidence type="ECO:0000256" key="5">
    <source>
        <dbReference type="ARBA" id="ARBA00022679"/>
    </source>
</evidence>
<protein>
    <recommendedName>
        <fullName evidence="3">histidine kinase</fullName>
        <ecNumber evidence="3">2.7.13.3</ecNumber>
    </recommendedName>
</protein>
<dbReference type="SMART" id="SM00304">
    <property type="entry name" value="HAMP"/>
    <property type="match status" value="1"/>
</dbReference>
<keyword evidence="5" id="KW-0808">Transferase</keyword>
<dbReference type="EMBL" id="QQSY01000001">
    <property type="protein sequence ID" value="RDJ00561.1"/>
    <property type="molecule type" value="Genomic_DNA"/>
</dbReference>
<dbReference type="InterPro" id="IPR004358">
    <property type="entry name" value="Sig_transdc_His_kin-like_C"/>
</dbReference>
<gene>
    <name evidence="14" type="ORF">DVT68_07175</name>
</gene>
<dbReference type="PANTHER" id="PTHR45436">
    <property type="entry name" value="SENSOR HISTIDINE KINASE YKOH"/>
    <property type="match status" value="1"/>
</dbReference>
<feature type="transmembrane region" description="Helical" evidence="11">
    <location>
        <begin position="161"/>
        <end position="180"/>
    </location>
</feature>
<evidence type="ECO:0000256" key="7">
    <source>
        <dbReference type="ARBA" id="ARBA00022777"/>
    </source>
</evidence>
<dbReference type="SUPFAM" id="SSF158472">
    <property type="entry name" value="HAMP domain-like"/>
    <property type="match status" value="1"/>
</dbReference>
<dbReference type="SUPFAM" id="SSF55874">
    <property type="entry name" value="ATPase domain of HSP90 chaperone/DNA topoisomerase II/histidine kinase"/>
    <property type="match status" value="1"/>
</dbReference>
<dbReference type="PROSITE" id="PS50885">
    <property type="entry name" value="HAMP"/>
    <property type="match status" value="1"/>
</dbReference>
<keyword evidence="15" id="KW-1185">Reference proteome</keyword>
<evidence type="ECO:0000256" key="8">
    <source>
        <dbReference type="ARBA" id="ARBA00022989"/>
    </source>
</evidence>
<dbReference type="SUPFAM" id="SSF47384">
    <property type="entry name" value="Homodimeric domain of signal transducing histidine kinase"/>
    <property type="match status" value="1"/>
</dbReference>
<evidence type="ECO:0000313" key="15">
    <source>
        <dbReference type="Proteomes" id="UP000254711"/>
    </source>
</evidence>
<dbReference type="Pfam" id="PF02518">
    <property type="entry name" value="HATPase_c"/>
    <property type="match status" value="1"/>
</dbReference>
<reference evidence="14 15" key="1">
    <citation type="submission" date="2018-07" db="EMBL/GenBank/DDBJ databases">
        <title>Dyella solisilvae sp. nov., isolated from the pine and broad-leaved mixed forest soil.</title>
        <authorList>
            <person name="Gao Z."/>
            <person name="Qiu L."/>
        </authorList>
    </citation>
    <scope>NUCLEOTIDE SEQUENCE [LARGE SCALE GENOMIC DNA]</scope>
    <source>
        <strain evidence="14 15">DHG54</strain>
    </source>
</reference>
<evidence type="ECO:0000256" key="11">
    <source>
        <dbReference type="SAM" id="Phobius"/>
    </source>
</evidence>
<evidence type="ECO:0000256" key="1">
    <source>
        <dbReference type="ARBA" id="ARBA00000085"/>
    </source>
</evidence>
<feature type="domain" description="Histidine kinase" evidence="12">
    <location>
        <begin position="243"/>
        <end position="455"/>
    </location>
</feature>
<dbReference type="GO" id="GO:0000155">
    <property type="term" value="F:phosphorelay sensor kinase activity"/>
    <property type="evidence" value="ECO:0007669"/>
    <property type="project" value="InterPro"/>
</dbReference>
<keyword evidence="9" id="KW-0902">Two-component regulatory system</keyword>
<dbReference type="InterPro" id="IPR050428">
    <property type="entry name" value="TCS_sensor_his_kinase"/>
</dbReference>
<dbReference type="PROSITE" id="PS50109">
    <property type="entry name" value="HIS_KIN"/>
    <property type="match status" value="1"/>
</dbReference>
<dbReference type="OrthoDB" id="9809766at2"/>
<evidence type="ECO:0000256" key="3">
    <source>
        <dbReference type="ARBA" id="ARBA00012438"/>
    </source>
</evidence>
<dbReference type="InterPro" id="IPR003594">
    <property type="entry name" value="HATPase_dom"/>
</dbReference>
<evidence type="ECO:0000259" key="13">
    <source>
        <dbReference type="PROSITE" id="PS50885"/>
    </source>
</evidence>
<keyword evidence="7 14" id="KW-0418">Kinase</keyword>
<keyword evidence="10 11" id="KW-0472">Membrane</keyword>
<feature type="domain" description="HAMP" evidence="13">
    <location>
        <begin position="186"/>
        <end position="235"/>
    </location>
</feature>
<dbReference type="GO" id="GO:0005886">
    <property type="term" value="C:plasma membrane"/>
    <property type="evidence" value="ECO:0007669"/>
    <property type="project" value="TreeGrafter"/>
</dbReference>
<proteinExistence type="predicted"/>
<dbReference type="InterPro" id="IPR003660">
    <property type="entry name" value="HAMP_dom"/>
</dbReference>
<evidence type="ECO:0000256" key="4">
    <source>
        <dbReference type="ARBA" id="ARBA00022553"/>
    </source>
</evidence>
<dbReference type="Gene3D" id="6.10.340.10">
    <property type="match status" value="1"/>
</dbReference>
<dbReference type="Pfam" id="PF00672">
    <property type="entry name" value="HAMP"/>
    <property type="match status" value="1"/>
</dbReference>
<dbReference type="PRINTS" id="PR00344">
    <property type="entry name" value="BCTRLSENSOR"/>
</dbReference>
<dbReference type="InterPro" id="IPR005467">
    <property type="entry name" value="His_kinase_dom"/>
</dbReference>
<dbReference type="InterPro" id="IPR036097">
    <property type="entry name" value="HisK_dim/P_sf"/>
</dbReference>
<name>A0A370KEM7_9GAMM</name>
<comment type="catalytic activity">
    <reaction evidence="1">
        <text>ATP + protein L-histidine = ADP + protein N-phospho-L-histidine.</text>
        <dbReference type="EC" id="2.7.13.3"/>
    </reaction>
</comment>
<dbReference type="Gene3D" id="3.30.565.10">
    <property type="entry name" value="Histidine kinase-like ATPase, C-terminal domain"/>
    <property type="match status" value="1"/>
</dbReference>
<keyword evidence="8 11" id="KW-1133">Transmembrane helix</keyword>
<dbReference type="SMART" id="SM00387">
    <property type="entry name" value="HATPase_c"/>
    <property type="match status" value="1"/>
</dbReference>
<evidence type="ECO:0000256" key="6">
    <source>
        <dbReference type="ARBA" id="ARBA00022692"/>
    </source>
</evidence>
<dbReference type="CDD" id="cd06225">
    <property type="entry name" value="HAMP"/>
    <property type="match status" value="1"/>
</dbReference>
<evidence type="ECO:0000256" key="2">
    <source>
        <dbReference type="ARBA" id="ARBA00004370"/>
    </source>
</evidence>
<dbReference type="Proteomes" id="UP000254711">
    <property type="component" value="Unassembled WGS sequence"/>
</dbReference>
<keyword evidence="4" id="KW-0597">Phosphoprotein</keyword>
<comment type="caution">
    <text evidence="14">The sequence shown here is derived from an EMBL/GenBank/DDBJ whole genome shotgun (WGS) entry which is preliminary data.</text>
</comment>